<dbReference type="InterPro" id="IPR052019">
    <property type="entry name" value="F420H2_bilvrd_red/Heme_oxyg"/>
</dbReference>
<evidence type="ECO:0000256" key="1">
    <source>
        <dbReference type="ARBA" id="ARBA00023002"/>
    </source>
</evidence>
<accession>A0A6J4VH90</accession>
<dbReference type="Gene3D" id="2.30.110.10">
    <property type="entry name" value="Electron Transport, Fmn-binding Protein, Chain A"/>
    <property type="match status" value="1"/>
</dbReference>
<dbReference type="EMBL" id="CADCWL010000188">
    <property type="protein sequence ID" value="CAA9576311.1"/>
    <property type="molecule type" value="Genomic_DNA"/>
</dbReference>
<name>A0A6J4VH90_9BACT</name>
<dbReference type="PANTHER" id="PTHR35176">
    <property type="entry name" value="HEME OXYGENASE HI_0854-RELATED"/>
    <property type="match status" value="1"/>
</dbReference>
<keyword evidence="1" id="KW-0560">Oxidoreductase</keyword>
<proteinExistence type="predicted"/>
<dbReference type="GO" id="GO:0005829">
    <property type="term" value="C:cytosol"/>
    <property type="evidence" value="ECO:0007669"/>
    <property type="project" value="TreeGrafter"/>
</dbReference>
<dbReference type="Pfam" id="PF01243">
    <property type="entry name" value="PNPOx_N"/>
    <property type="match status" value="1"/>
</dbReference>
<feature type="domain" description="Pyridoxamine 5'-phosphate oxidase N-terminal" evidence="2">
    <location>
        <begin position="11"/>
        <end position="134"/>
    </location>
</feature>
<evidence type="ECO:0000259" key="2">
    <source>
        <dbReference type="Pfam" id="PF01243"/>
    </source>
</evidence>
<dbReference type="InterPro" id="IPR011576">
    <property type="entry name" value="Pyridox_Oxase_N"/>
</dbReference>
<dbReference type="PANTHER" id="PTHR35176:SF4">
    <property type="entry name" value="PYRIDOXAMINE 5'-PHOSPHATE OXIDASE-RELATED FMN-BINDING"/>
    <property type="match status" value="1"/>
</dbReference>
<sequence>MIDPTKPKDAHAEERLRTDQIAWIGTVRPDGRPHLVPIWFLWEGESVLFFSKEDQKIRNLTHNPRATLSLDDTKFGGDVVLMEAEAELLARPSAEVVPPAYFEKYAAGIEGLGMTPEEMTATYRQAVRLRPTRFVSW</sequence>
<organism evidence="3">
    <name type="scientific">uncultured Thermomicrobiales bacterium</name>
    <dbReference type="NCBI Taxonomy" id="1645740"/>
    <lineage>
        <taxon>Bacteria</taxon>
        <taxon>Pseudomonadati</taxon>
        <taxon>Thermomicrobiota</taxon>
        <taxon>Thermomicrobia</taxon>
        <taxon>Thermomicrobiales</taxon>
        <taxon>environmental samples</taxon>
    </lineage>
</organism>
<dbReference type="GO" id="GO:0070967">
    <property type="term" value="F:coenzyme F420 binding"/>
    <property type="evidence" value="ECO:0007669"/>
    <property type="project" value="TreeGrafter"/>
</dbReference>
<protein>
    <recommendedName>
        <fullName evidence="2">Pyridoxamine 5'-phosphate oxidase N-terminal domain-containing protein</fullName>
    </recommendedName>
</protein>
<dbReference type="SUPFAM" id="SSF50475">
    <property type="entry name" value="FMN-binding split barrel"/>
    <property type="match status" value="1"/>
</dbReference>
<dbReference type="GO" id="GO:0016627">
    <property type="term" value="F:oxidoreductase activity, acting on the CH-CH group of donors"/>
    <property type="evidence" value="ECO:0007669"/>
    <property type="project" value="TreeGrafter"/>
</dbReference>
<dbReference type="InterPro" id="IPR012349">
    <property type="entry name" value="Split_barrel_FMN-bd"/>
</dbReference>
<reference evidence="3" key="1">
    <citation type="submission" date="2020-02" db="EMBL/GenBank/DDBJ databases">
        <authorList>
            <person name="Meier V. D."/>
        </authorList>
    </citation>
    <scope>NUCLEOTIDE SEQUENCE</scope>
    <source>
        <strain evidence="3">AVDCRST_MAG19</strain>
    </source>
</reference>
<gene>
    <name evidence="3" type="ORF">AVDCRST_MAG19-3403</name>
</gene>
<evidence type="ECO:0000313" key="3">
    <source>
        <dbReference type="EMBL" id="CAA9576311.1"/>
    </source>
</evidence>
<dbReference type="AlphaFoldDB" id="A0A6J4VH90"/>